<dbReference type="EMBL" id="CAJPDQ010000022">
    <property type="protein sequence ID" value="CAF9925070.1"/>
    <property type="molecule type" value="Genomic_DNA"/>
</dbReference>
<dbReference type="Pfam" id="PF12296">
    <property type="entry name" value="HsbA"/>
    <property type="match status" value="1"/>
</dbReference>
<dbReference type="AlphaFoldDB" id="A0A8H3IRU6"/>
<dbReference type="Proteomes" id="UP000664169">
    <property type="component" value="Unassembled WGS sequence"/>
</dbReference>
<comment type="caution">
    <text evidence="2">The sequence shown here is derived from an EMBL/GenBank/DDBJ whole genome shotgun (WGS) entry which is preliminary data.</text>
</comment>
<accession>A0A8H3IRU6</accession>
<dbReference type="InterPro" id="IPR021054">
    <property type="entry name" value="Cell_wall_mannoprotein_1"/>
</dbReference>
<dbReference type="PANTHER" id="PTHR38123:SF1">
    <property type="entry name" value="HYDROPHOBIC SURFACE BINDING PROTEIN"/>
    <property type="match status" value="1"/>
</dbReference>
<dbReference type="OrthoDB" id="3485059at2759"/>
<sequence>MVAIKDILLLAASATAAVIPRNAATIEKDLKTINTDISNLHTAVNNYNGGGAINALPIQNDEQTLDKAINSADTDAKNSGAVNDADSKTIIAYIKNTLEPNIAATLKALIAKKADFAKDGLTSTVLSDLQTLKKDTDTFGADLLKKTPSGQQSAGKAALAKIDADFNNAIKQF</sequence>
<evidence type="ECO:0000256" key="1">
    <source>
        <dbReference type="SAM" id="SignalP"/>
    </source>
</evidence>
<dbReference type="GO" id="GO:0005576">
    <property type="term" value="C:extracellular region"/>
    <property type="evidence" value="ECO:0007669"/>
    <property type="project" value="TreeGrafter"/>
</dbReference>
<keyword evidence="3" id="KW-1185">Reference proteome</keyword>
<dbReference type="Gene3D" id="1.20.1280.140">
    <property type="match status" value="1"/>
</dbReference>
<feature type="chain" id="PRO_5034533398" description="Hydrophobic surface binding protein" evidence="1">
    <location>
        <begin position="17"/>
        <end position="173"/>
    </location>
</feature>
<evidence type="ECO:0000313" key="2">
    <source>
        <dbReference type="EMBL" id="CAF9925070.1"/>
    </source>
</evidence>
<keyword evidence="1" id="KW-0732">Signal</keyword>
<gene>
    <name evidence="2" type="ORF">GOMPHAMPRED_003807</name>
</gene>
<protein>
    <recommendedName>
        <fullName evidence="4">Hydrophobic surface binding protein</fullName>
    </recommendedName>
</protein>
<name>A0A8H3IRU6_9LECA</name>
<reference evidence="2" key="1">
    <citation type="submission" date="2021-03" db="EMBL/GenBank/DDBJ databases">
        <authorList>
            <person name="Tagirdzhanova G."/>
        </authorList>
    </citation>
    <scope>NUCLEOTIDE SEQUENCE</scope>
</reference>
<feature type="signal peptide" evidence="1">
    <location>
        <begin position="1"/>
        <end position="16"/>
    </location>
</feature>
<evidence type="ECO:0008006" key="4">
    <source>
        <dbReference type="Google" id="ProtNLM"/>
    </source>
</evidence>
<evidence type="ECO:0000313" key="3">
    <source>
        <dbReference type="Proteomes" id="UP000664169"/>
    </source>
</evidence>
<dbReference type="PANTHER" id="PTHR38123">
    <property type="entry name" value="CELL WALL SERINE-THREONINE-RICH GALACTOMANNOPROTEIN MP1 (AFU_ORTHOLOGUE AFUA_4G03240)"/>
    <property type="match status" value="1"/>
</dbReference>
<organism evidence="2 3">
    <name type="scientific">Gomphillus americanus</name>
    <dbReference type="NCBI Taxonomy" id="1940652"/>
    <lineage>
        <taxon>Eukaryota</taxon>
        <taxon>Fungi</taxon>
        <taxon>Dikarya</taxon>
        <taxon>Ascomycota</taxon>
        <taxon>Pezizomycotina</taxon>
        <taxon>Lecanoromycetes</taxon>
        <taxon>OSLEUM clade</taxon>
        <taxon>Ostropomycetidae</taxon>
        <taxon>Ostropales</taxon>
        <taxon>Graphidaceae</taxon>
        <taxon>Gomphilloideae</taxon>
        <taxon>Gomphillus</taxon>
    </lineage>
</organism>
<proteinExistence type="predicted"/>